<comment type="caution">
    <text evidence="4">The sequence shown here is derived from an EMBL/GenBank/DDBJ whole genome shotgun (WGS) entry which is preliminary data.</text>
</comment>
<feature type="region of interest" description="Disordered" evidence="1">
    <location>
        <begin position="148"/>
        <end position="257"/>
    </location>
</feature>
<feature type="compositionally biased region" description="Basic and acidic residues" evidence="1">
    <location>
        <begin position="210"/>
        <end position="219"/>
    </location>
</feature>
<sequence length="379" mass="38791">MGRHRRSAAGRAATGRATGVTQTYGSHTGGYSTAGAGYYATDAISAAGQGRYEGHALHPQHDAYAHSDAYLFAAGDAAPGSAAYLYATGDVDAYATTSFASVPGPRGERSHRRRKKAKAAVPVRTGLLGVSAAVAMGAVAVASGLIPGGGDTNTAGGSNTGKVQTSDFPTGLGAQGGADASADDRDGSGTSRDADRSPSPSPTPTKPTKPTKEPAKEPSAKPTTKTPEQSKPKPTPSRTATKVPKPTPPKAVSPQTAAEAEVLKLVNQEREKAGCSPVTASGTLAKLAQAFSEDMAERDFFDHTDPSGATPWDRADVLGIANLGGENIARGQADAEAVMEAWMNSPGHRANILNCDFKTLGVGAHFAAGGPWWTQDFGY</sequence>
<dbReference type="PANTHER" id="PTHR31157:SF1">
    <property type="entry name" value="SCP DOMAIN-CONTAINING PROTEIN"/>
    <property type="match status" value="1"/>
</dbReference>
<dbReference type="Gene3D" id="3.40.33.10">
    <property type="entry name" value="CAP"/>
    <property type="match status" value="1"/>
</dbReference>
<name>A0ABV8YZK7_9ACTN</name>
<feature type="region of interest" description="Disordered" evidence="1">
    <location>
        <begin position="1"/>
        <end position="26"/>
    </location>
</feature>
<dbReference type="RefSeq" id="WP_386346486.1">
    <property type="nucleotide sequence ID" value="NZ_JBHSFG010000050.1"/>
</dbReference>
<feature type="compositionally biased region" description="Basic and acidic residues" evidence="1">
    <location>
        <begin position="182"/>
        <end position="196"/>
    </location>
</feature>
<accession>A0ABV8YZK7</accession>
<protein>
    <submittedName>
        <fullName evidence="4">CAP domain-containing protein</fullName>
    </submittedName>
</protein>
<proteinExistence type="predicted"/>
<feature type="domain" description="SCP" evidence="3">
    <location>
        <begin position="263"/>
        <end position="377"/>
    </location>
</feature>
<dbReference type="InterPro" id="IPR014044">
    <property type="entry name" value="CAP_dom"/>
</dbReference>
<dbReference type="Proteomes" id="UP001596012">
    <property type="component" value="Unassembled WGS sequence"/>
</dbReference>
<gene>
    <name evidence="4" type="ORF">ACFPH6_29085</name>
</gene>
<evidence type="ECO:0000313" key="5">
    <source>
        <dbReference type="Proteomes" id="UP001596012"/>
    </source>
</evidence>
<feature type="compositionally biased region" description="Polar residues" evidence="1">
    <location>
        <begin position="152"/>
        <end position="168"/>
    </location>
</feature>
<dbReference type="CDD" id="cd05379">
    <property type="entry name" value="CAP_bacterial"/>
    <property type="match status" value="1"/>
</dbReference>
<evidence type="ECO:0000313" key="4">
    <source>
        <dbReference type="EMBL" id="MFC4468541.1"/>
    </source>
</evidence>
<keyword evidence="2" id="KW-1133">Transmembrane helix</keyword>
<dbReference type="EMBL" id="JBHSFG010000050">
    <property type="protein sequence ID" value="MFC4468541.1"/>
    <property type="molecule type" value="Genomic_DNA"/>
</dbReference>
<reference evidence="5" key="1">
    <citation type="journal article" date="2019" name="Int. J. Syst. Evol. Microbiol.">
        <title>The Global Catalogue of Microorganisms (GCM) 10K type strain sequencing project: providing services to taxonomists for standard genome sequencing and annotation.</title>
        <authorList>
            <consortium name="The Broad Institute Genomics Platform"/>
            <consortium name="The Broad Institute Genome Sequencing Center for Infectious Disease"/>
            <person name="Wu L."/>
            <person name="Ma J."/>
        </authorList>
    </citation>
    <scope>NUCLEOTIDE SEQUENCE [LARGE SCALE GENOMIC DNA]</scope>
    <source>
        <strain evidence="5">DT43</strain>
    </source>
</reference>
<feature type="compositionally biased region" description="Low complexity" evidence="1">
    <location>
        <begin position="9"/>
        <end position="26"/>
    </location>
</feature>
<evidence type="ECO:0000256" key="2">
    <source>
        <dbReference type="SAM" id="Phobius"/>
    </source>
</evidence>
<feature type="transmembrane region" description="Helical" evidence="2">
    <location>
        <begin position="121"/>
        <end position="146"/>
    </location>
</feature>
<organism evidence="4 5">
    <name type="scientific">Streptomyces xiangluensis</name>
    <dbReference type="NCBI Taxonomy" id="2665720"/>
    <lineage>
        <taxon>Bacteria</taxon>
        <taxon>Bacillati</taxon>
        <taxon>Actinomycetota</taxon>
        <taxon>Actinomycetes</taxon>
        <taxon>Kitasatosporales</taxon>
        <taxon>Streptomycetaceae</taxon>
        <taxon>Streptomyces</taxon>
    </lineage>
</organism>
<evidence type="ECO:0000256" key="1">
    <source>
        <dbReference type="SAM" id="MobiDB-lite"/>
    </source>
</evidence>
<dbReference type="Pfam" id="PF00188">
    <property type="entry name" value="CAP"/>
    <property type="match status" value="1"/>
</dbReference>
<keyword evidence="5" id="KW-1185">Reference proteome</keyword>
<keyword evidence="2" id="KW-0472">Membrane</keyword>
<evidence type="ECO:0000259" key="3">
    <source>
        <dbReference type="Pfam" id="PF00188"/>
    </source>
</evidence>
<keyword evidence="2" id="KW-0812">Transmembrane</keyword>
<dbReference type="SUPFAM" id="SSF55797">
    <property type="entry name" value="PR-1-like"/>
    <property type="match status" value="1"/>
</dbReference>
<dbReference type="InterPro" id="IPR035940">
    <property type="entry name" value="CAP_sf"/>
</dbReference>
<dbReference type="PANTHER" id="PTHR31157">
    <property type="entry name" value="SCP DOMAIN-CONTAINING PROTEIN"/>
    <property type="match status" value="1"/>
</dbReference>